<reference evidence="5" key="1">
    <citation type="submission" date="2015-08" db="EMBL/GenBank/DDBJ databases">
        <title>Complete DNA Sequence of Pseudomonas syringae pv. actinidiae, the Causal Agent of Kiwifruit Canker Disease.</title>
        <authorList>
            <person name="Rikkerink E.H.A."/>
            <person name="Fineran P.C."/>
        </authorList>
    </citation>
    <scope>NUCLEOTIDE SEQUENCE</scope>
    <source>
        <strain evidence="5">SkMP5</strain>
    </source>
</reference>
<dbReference type="InterPro" id="IPR018910">
    <property type="entry name" value="LpqB_C"/>
</dbReference>
<keyword evidence="2" id="KW-0720">Serine protease</keyword>
<dbReference type="Pfam" id="PF10647">
    <property type="entry name" value="Gmad1"/>
    <property type="match status" value="1"/>
</dbReference>
<evidence type="ECO:0000313" key="6">
    <source>
        <dbReference type="Proteomes" id="UP000253740"/>
    </source>
</evidence>
<accession>A0A0K8QRH1</accession>
<evidence type="ECO:0000259" key="4">
    <source>
        <dbReference type="Pfam" id="PF10647"/>
    </source>
</evidence>
<sequence length="720" mass="79226">MNDLSRPALALPPSVRRQEVWPSAPGTSARALRPRACGATLRASGRKLVMIVSMLLAAAHSPARADDARFGVADLDRLADVAEPAVSRDGRYVVYTVTTADLERDQPQSDLWRVRWDGGAPVQLTHTPDADESRPQWSADGKWIAFLSDRKRGGEQDGEEAKPQVWLMPADGGEARRVTDLPGGVEDFALSPDGTRIAAIAFDPEFPPGAKKPKNPPPIVTERFQFKDDDSGWLGARRKHLYLVDVAGGKATLLTPGAHDEQLPAWSPDGKSIAYVTKRGADPDRHLNYDIYVIAAQAGAREHQLTTFPGADLDPYWETRPAWSPDGKRIAYLRSGEDKWIYYAPWQLAVVDVASGKAALPAPIDRCFTKPRWAPDGRSIYALIEQAETTHLSRIDVASGKIVALTSGERFDADLDVAGDGRIVVLGGDDTHPHALAAVERGRLRTLADPNAWLRGKRLASAETLRFRGADGTPLHALLVKPLDYVAGRRYPTIVRVHGGPVYQFSHEFMPDWQVYAAHGYAVLAVNPRGSSGRGFDFARAIYADWGDKDAQDVLAGVDHAVALGIADPDRLGLGGWSYGGILTDQIIARDARFKAAISGAGSGNMYGMYGDDEYAREYELELGTPWDHREAWDRASYPFLHADRIDTPSLFQCAERDFNVPCIGAEQMYQALRSRGVPTELVVYPGQHHGLTVPSYLRDRMQRNLDWYDRFLKPGEGSR</sequence>
<gene>
    <name evidence="5" type="ORF">MBSD_n2825</name>
</gene>
<dbReference type="Gene3D" id="3.40.50.1820">
    <property type="entry name" value="alpha/beta hydrolase"/>
    <property type="match status" value="1"/>
</dbReference>
<feature type="domain" description="Lipoprotein LpqB C-terminal" evidence="4">
    <location>
        <begin position="79"/>
        <end position="201"/>
    </location>
</feature>
<dbReference type="SUPFAM" id="SSF53474">
    <property type="entry name" value="alpha/beta-Hydrolases"/>
    <property type="match status" value="1"/>
</dbReference>
<dbReference type="InterPro" id="IPR029058">
    <property type="entry name" value="AB_hydrolase_fold"/>
</dbReference>
<dbReference type="GO" id="GO:0004252">
    <property type="term" value="F:serine-type endopeptidase activity"/>
    <property type="evidence" value="ECO:0007669"/>
    <property type="project" value="TreeGrafter"/>
</dbReference>
<evidence type="ECO:0000256" key="2">
    <source>
        <dbReference type="ARBA" id="ARBA00022825"/>
    </source>
</evidence>
<keyword evidence="5" id="KW-0645">Protease</keyword>
<dbReference type="InterPro" id="IPR011042">
    <property type="entry name" value="6-blade_b-propeller_TolB-like"/>
</dbReference>
<dbReference type="GO" id="GO:0004177">
    <property type="term" value="F:aminopeptidase activity"/>
    <property type="evidence" value="ECO:0007669"/>
    <property type="project" value="UniProtKB-KW"/>
</dbReference>
<keyword evidence="6" id="KW-1185">Reference proteome</keyword>
<name>A0A0K8QRH1_9GAMM</name>
<dbReference type="SUPFAM" id="SSF82171">
    <property type="entry name" value="DPP6 N-terminal domain-like"/>
    <property type="match status" value="1"/>
</dbReference>
<proteinExistence type="predicted"/>
<organism evidence="5">
    <name type="scientific">Mizugakiibacter sediminis</name>
    <dbReference type="NCBI Taxonomy" id="1475481"/>
    <lineage>
        <taxon>Bacteria</taxon>
        <taxon>Pseudomonadati</taxon>
        <taxon>Pseudomonadota</taxon>
        <taxon>Gammaproteobacteria</taxon>
        <taxon>Lysobacterales</taxon>
        <taxon>Rhodanobacteraceae</taxon>
        <taxon>Mizugakiibacter</taxon>
    </lineage>
</organism>
<keyword evidence="5" id="KW-0031">Aminopeptidase</keyword>
<dbReference type="PANTHER" id="PTHR42776:SF4">
    <property type="entry name" value="ACYLAMINO-ACID-RELEASING ENZYME"/>
    <property type="match status" value="1"/>
</dbReference>
<feature type="domain" description="Peptidase S9 prolyl oligopeptidase catalytic" evidence="3">
    <location>
        <begin position="509"/>
        <end position="714"/>
    </location>
</feature>
<dbReference type="STRING" id="1475481.GCA_000953855_02877"/>
<dbReference type="PANTHER" id="PTHR42776">
    <property type="entry name" value="SERINE PEPTIDASE S9 FAMILY MEMBER"/>
    <property type="match status" value="1"/>
</dbReference>
<dbReference type="InterPro" id="IPR001375">
    <property type="entry name" value="Peptidase_S9_cat"/>
</dbReference>
<dbReference type="Pfam" id="PF07676">
    <property type="entry name" value="PD40"/>
    <property type="match status" value="2"/>
</dbReference>
<keyword evidence="1" id="KW-0378">Hydrolase</keyword>
<evidence type="ECO:0000313" key="5">
    <source>
        <dbReference type="EMBL" id="GAP67498.1"/>
    </source>
</evidence>
<dbReference type="Proteomes" id="UP000253740">
    <property type="component" value="Unassembled WGS sequence"/>
</dbReference>
<evidence type="ECO:0000256" key="1">
    <source>
        <dbReference type="ARBA" id="ARBA00022801"/>
    </source>
</evidence>
<evidence type="ECO:0000259" key="3">
    <source>
        <dbReference type="Pfam" id="PF00326"/>
    </source>
</evidence>
<dbReference type="Pfam" id="PF00326">
    <property type="entry name" value="Peptidase_S9"/>
    <property type="match status" value="1"/>
</dbReference>
<dbReference type="InterPro" id="IPR011659">
    <property type="entry name" value="WD40"/>
</dbReference>
<dbReference type="EMBL" id="DF970277">
    <property type="protein sequence ID" value="GAP67498.1"/>
    <property type="molecule type" value="Genomic_DNA"/>
</dbReference>
<dbReference type="AlphaFoldDB" id="A0A0K8QRH1"/>
<dbReference type="GO" id="GO:0006508">
    <property type="term" value="P:proteolysis"/>
    <property type="evidence" value="ECO:0007669"/>
    <property type="project" value="InterPro"/>
</dbReference>
<dbReference type="Gene3D" id="2.120.10.30">
    <property type="entry name" value="TolB, C-terminal domain"/>
    <property type="match status" value="3"/>
</dbReference>
<protein>
    <submittedName>
        <fullName evidence="5">Dipeptidyl aminopeptidase/acylaminoacylpeptidase</fullName>
    </submittedName>
</protein>